<keyword evidence="3" id="KW-0687">Ribonucleoprotein</keyword>
<reference evidence="5 6" key="1">
    <citation type="submission" date="2018-11" db="EMBL/GenBank/DDBJ databases">
        <title>Sequencing the genomes of 1000 actinobacteria strains.</title>
        <authorList>
            <person name="Klenk H.-P."/>
        </authorList>
    </citation>
    <scope>NUCLEOTIDE SEQUENCE [LARGE SCALE GENOMIC DNA]</scope>
    <source>
        <strain evidence="5 6">DSM 44254</strain>
    </source>
</reference>
<evidence type="ECO:0000256" key="1">
    <source>
        <dbReference type="ARBA" id="ARBA00006767"/>
    </source>
</evidence>
<dbReference type="GO" id="GO:0006412">
    <property type="term" value="P:translation"/>
    <property type="evidence" value="ECO:0007669"/>
    <property type="project" value="TreeGrafter"/>
</dbReference>
<evidence type="ECO:0000259" key="4">
    <source>
        <dbReference type="PROSITE" id="PS50126"/>
    </source>
</evidence>
<feature type="domain" description="S1 motif" evidence="4">
    <location>
        <begin position="91"/>
        <end position="154"/>
    </location>
</feature>
<dbReference type="PANTHER" id="PTHR10724:SF7">
    <property type="entry name" value="SMALL RIBOSOMAL SUBUNIT PROTEIN BS1C"/>
    <property type="match status" value="1"/>
</dbReference>
<name>A0A3N1DAH4_9ACTN</name>
<sequence>MSDFKAGQVHLGVVSSLEPFGAFVDVGGLRGLVRVSELSWRRIDSVAEVVREGQEVMVMVRHVDLERGQMSLSLKASQDDPLVEVARTPLGKVLTGPVTKVVPIGAFVELVEGIEGLVPAADFHEGQLPVCGQQLRVCLREINLQRRRVRLALA</sequence>
<evidence type="ECO:0000256" key="2">
    <source>
        <dbReference type="ARBA" id="ARBA00022980"/>
    </source>
</evidence>
<feature type="domain" description="S1 motif" evidence="4">
    <location>
        <begin position="7"/>
        <end position="75"/>
    </location>
</feature>
<comment type="caution">
    <text evidence="5">The sequence shown here is derived from an EMBL/GenBank/DDBJ whole genome shotgun (WGS) entry which is preliminary data.</text>
</comment>
<dbReference type="GO" id="GO:0003735">
    <property type="term" value="F:structural constituent of ribosome"/>
    <property type="evidence" value="ECO:0007669"/>
    <property type="project" value="TreeGrafter"/>
</dbReference>
<evidence type="ECO:0000256" key="3">
    <source>
        <dbReference type="ARBA" id="ARBA00023274"/>
    </source>
</evidence>
<dbReference type="Gene3D" id="2.40.50.140">
    <property type="entry name" value="Nucleic acid-binding proteins"/>
    <property type="match status" value="2"/>
</dbReference>
<dbReference type="Pfam" id="PF00575">
    <property type="entry name" value="S1"/>
    <property type="match status" value="2"/>
</dbReference>
<protein>
    <submittedName>
        <fullName evidence="5">S1 RNA binding family protein</fullName>
    </submittedName>
</protein>
<dbReference type="GO" id="GO:0022627">
    <property type="term" value="C:cytosolic small ribosomal subunit"/>
    <property type="evidence" value="ECO:0007669"/>
    <property type="project" value="TreeGrafter"/>
</dbReference>
<gene>
    <name evidence="5" type="ORF">EDD29_8229</name>
</gene>
<organism evidence="5 6">
    <name type="scientific">Actinocorallia herbida</name>
    <dbReference type="NCBI Taxonomy" id="58109"/>
    <lineage>
        <taxon>Bacteria</taxon>
        <taxon>Bacillati</taxon>
        <taxon>Actinomycetota</taxon>
        <taxon>Actinomycetes</taxon>
        <taxon>Streptosporangiales</taxon>
        <taxon>Thermomonosporaceae</taxon>
        <taxon>Actinocorallia</taxon>
    </lineage>
</organism>
<dbReference type="PROSITE" id="PS50126">
    <property type="entry name" value="S1"/>
    <property type="match status" value="2"/>
</dbReference>
<dbReference type="InterPro" id="IPR003029">
    <property type="entry name" value="S1_domain"/>
</dbReference>
<accession>A0A3N1DAH4</accession>
<dbReference type="SUPFAM" id="SSF50249">
    <property type="entry name" value="Nucleic acid-binding proteins"/>
    <property type="match status" value="2"/>
</dbReference>
<dbReference type="GO" id="GO:0003729">
    <property type="term" value="F:mRNA binding"/>
    <property type="evidence" value="ECO:0007669"/>
    <property type="project" value="TreeGrafter"/>
</dbReference>
<dbReference type="PANTHER" id="PTHR10724">
    <property type="entry name" value="30S RIBOSOMAL PROTEIN S1"/>
    <property type="match status" value="1"/>
</dbReference>
<evidence type="ECO:0000313" key="6">
    <source>
        <dbReference type="Proteomes" id="UP000272400"/>
    </source>
</evidence>
<keyword evidence="6" id="KW-1185">Reference proteome</keyword>
<dbReference type="EMBL" id="RJKE01000001">
    <property type="protein sequence ID" value="ROO90500.1"/>
    <property type="molecule type" value="Genomic_DNA"/>
</dbReference>
<dbReference type="Proteomes" id="UP000272400">
    <property type="component" value="Unassembled WGS sequence"/>
</dbReference>
<dbReference type="InterPro" id="IPR012340">
    <property type="entry name" value="NA-bd_OB-fold"/>
</dbReference>
<evidence type="ECO:0000313" key="5">
    <source>
        <dbReference type="EMBL" id="ROO90500.1"/>
    </source>
</evidence>
<comment type="similarity">
    <text evidence="1">Belongs to the bacterial ribosomal protein bS1 family.</text>
</comment>
<keyword evidence="2" id="KW-0689">Ribosomal protein</keyword>
<dbReference type="RefSeq" id="WP_170201757.1">
    <property type="nucleotide sequence ID" value="NZ_RJKE01000001.1"/>
</dbReference>
<dbReference type="SMART" id="SM00316">
    <property type="entry name" value="S1"/>
    <property type="match status" value="2"/>
</dbReference>
<dbReference type="InterPro" id="IPR050437">
    <property type="entry name" value="Ribos_protein_bS1-like"/>
</dbReference>
<dbReference type="AlphaFoldDB" id="A0A3N1DAH4"/>
<proteinExistence type="inferred from homology"/>